<evidence type="ECO:0000256" key="2">
    <source>
        <dbReference type="SAM" id="MobiDB-lite"/>
    </source>
</evidence>
<keyword evidence="1" id="KW-0175">Coiled coil</keyword>
<feature type="compositionally biased region" description="Basic residues" evidence="2">
    <location>
        <begin position="366"/>
        <end position="395"/>
    </location>
</feature>
<sequence>MKKKINLASKTSSSKTSYRILQTAPATGYKYCRREVAALDFLTTVPMNSEESLLASVVDDKHNISHTFINSYLAELEEQPSLGAVAPAESSATGGDNDGDGDGETVDDSHEPASQSLNPPPAKAEQRWWEKLFFAEYASRRQAEARELEELEAPKETDIGIVPDDQPQPENSNPAPKGTREPDPGPDSPHPNPSTKNAPSQPLPPYAPFVKPKMMVVPGRRLDGVPTASAVSIPPNLRSLGIPKANSNANPSEKNRQTNYNTKIAVMKHWEMKVAHGIITTADPSHSNQALIDGRLFFASKQAYPMGVFSIVKYEPKKEEAMRRRRKLEEMGGGGRMYFATEGRDWRGTSYRSIIFSLVSEEKVKTQKKREKQREERRRKKRQKMSKKAKRKKAHIPPSSDSSVSTDSSSDSSLDEYTPGFLDDPEMVHGRHRQTIMGDKLVGPIISSTIQFVRPRALKSELNKQFRERFDGWEPPRTKWRYIGAKAVRGVYTLVEPTISNFGTSSDPAQESGQQIQDINIHIPPSLTLSKIRNLKSQALVGCLSAGCEVGTVALACVFFERLCLDCRVDKSNRRLSMGACLLLAYKFNEPNVSIQTQFSDPDPPENDKKKKKKSALSYFSTTKKSDSIFASLVNFLATDWNLNPKELFSAEWGVFVALEFKLHASPSQVAFHFKRLMKSLERRPLTYLGHEMYTYWQDALDDEVRRLERKQKRMEQRRDRQDQKLIQLQLLHAQSESKMSSAGRVVSGGSSDEGGGGDSAEDEVEEGTQNLSHNQPGLWKRFTSLRKQPSSSNIKSMGDRTKSNDKEDPTLSRELGVNDIAIDISPLDLTTHSDPEPLTPPPATPDGFQNRPKEEYEADV</sequence>
<feature type="compositionally biased region" description="Low complexity" evidence="2">
    <location>
        <begin position="741"/>
        <end position="751"/>
    </location>
</feature>
<feature type="compositionally biased region" description="Basic and acidic residues" evidence="2">
    <location>
        <begin position="798"/>
        <end position="812"/>
    </location>
</feature>
<proteinExistence type="predicted"/>
<dbReference type="Gene3D" id="1.10.472.10">
    <property type="entry name" value="Cyclin-like"/>
    <property type="match status" value="1"/>
</dbReference>
<feature type="coiled-coil region" evidence="1">
    <location>
        <begin position="698"/>
        <end position="725"/>
    </location>
</feature>
<protein>
    <recommendedName>
        <fullName evidence="5">Cyclin N-terminal domain-containing protein</fullName>
    </recommendedName>
</protein>
<dbReference type="PANTHER" id="PTHR22896">
    <property type="entry name" value="CDK5 AND ABL1 ENZYME SUBSTRATE 1"/>
    <property type="match status" value="1"/>
</dbReference>
<accession>A0A9W7LD18</accession>
<evidence type="ECO:0000313" key="3">
    <source>
        <dbReference type="EMBL" id="GMI45207.1"/>
    </source>
</evidence>
<comment type="caution">
    <text evidence="3">The sequence shown here is derived from an EMBL/GenBank/DDBJ whole genome shotgun (WGS) entry which is preliminary data.</text>
</comment>
<dbReference type="EMBL" id="BRYA01001537">
    <property type="protein sequence ID" value="GMI45207.1"/>
    <property type="molecule type" value="Genomic_DNA"/>
</dbReference>
<feature type="compositionally biased region" description="Acidic residues" evidence="2">
    <location>
        <begin position="97"/>
        <end position="106"/>
    </location>
</feature>
<name>A0A9W7LD18_9STRA</name>
<feature type="compositionally biased region" description="Polar residues" evidence="2">
    <location>
        <begin position="786"/>
        <end position="796"/>
    </location>
</feature>
<feature type="region of interest" description="Disordered" evidence="2">
    <location>
        <begin position="149"/>
        <end position="207"/>
    </location>
</feature>
<dbReference type="SUPFAM" id="SSF47954">
    <property type="entry name" value="Cyclin-like"/>
    <property type="match status" value="1"/>
</dbReference>
<gene>
    <name evidence="3" type="ORF">TrCOL_g5710</name>
</gene>
<keyword evidence="4" id="KW-1185">Reference proteome</keyword>
<feature type="region of interest" description="Disordered" evidence="2">
    <location>
        <begin position="736"/>
        <end position="861"/>
    </location>
</feature>
<feature type="compositionally biased region" description="Basic and acidic residues" evidence="2">
    <location>
        <begin position="852"/>
        <end position="861"/>
    </location>
</feature>
<feature type="region of interest" description="Disordered" evidence="2">
    <location>
        <begin position="365"/>
        <end position="426"/>
    </location>
</feature>
<evidence type="ECO:0000256" key="1">
    <source>
        <dbReference type="SAM" id="Coils"/>
    </source>
</evidence>
<dbReference type="AlphaFoldDB" id="A0A9W7LD18"/>
<organism evidence="3 4">
    <name type="scientific">Triparma columacea</name>
    <dbReference type="NCBI Taxonomy" id="722753"/>
    <lineage>
        <taxon>Eukaryota</taxon>
        <taxon>Sar</taxon>
        <taxon>Stramenopiles</taxon>
        <taxon>Ochrophyta</taxon>
        <taxon>Bolidophyceae</taxon>
        <taxon>Parmales</taxon>
        <taxon>Triparmaceae</taxon>
        <taxon>Triparma</taxon>
    </lineage>
</organism>
<evidence type="ECO:0008006" key="5">
    <source>
        <dbReference type="Google" id="ProtNLM"/>
    </source>
</evidence>
<dbReference type="GO" id="GO:0051726">
    <property type="term" value="P:regulation of cell cycle"/>
    <property type="evidence" value="ECO:0007669"/>
    <property type="project" value="InterPro"/>
</dbReference>
<evidence type="ECO:0000313" key="4">
    <source>
        <dbReference type="Proteomes" id="UP001165065"/>
    </source>
</evidence>
<feature type="compositionally biased region" description="Low complexity" evidence="2">
    <location>
        <begin position="399"/>
        <end position="412"/>
    </location>
</feature>
<feature type="region of interest" description="Disordered" evidence="2">
    <location>
        <begin position="84"/>
        <end position="124"/>
    </location>
</feature>
<dbReference type="InterPro" id="IPR036915">
    <property type="entry name" value="Cyclin-like_sf"/>
</dbReference>
<dbReference type="InterPro" id="IPR012388">
    <property type="entry name" value="CABLES1/2"/>
</dbReference>
<dbReference type="OrthoDB" id="198606at2759"/>
<dbReference type="PANTHER" id="PTHR22896:SF0">
    <property type="entry name" value="CYCLIN N-TERMINAL DOMAIN-CONTAINING PROTEIN"/>
    <property type="match status" value="1"/>
</dbReference>
<feature type="compositionally biased region" description="Basic and acidic residues" evidence="2">
    <location>
        <begin position="149"/>
        <end position="158"/>
    </location>
</feature>
<dbReference type="CDD" id="cd20556">
    <property type="entry name" value="CYCLIN_CABLES"/>
    <property type="match status" value="1"/>
</dbReference>
<reference evidence="4" key="1">
    <citation type="journal article" date="2023" name="Commun. Biol.">
        <title>Genome analysis of Parmales, the sister group of diatoms, reveals the evolutionary specialization of diatoms from phago-mixotrophs to photoautotrophs.</title>
        <authorList>
            <person name="Ban H."/>
            <person name="Sato S."/>
            <person name="Yoshikawa S."/>
            <person name="Yamada K."/>
            <person name="Nakamura Y."/>
            <person name="Ichinomiya M."/>
            <person name="Sato N."/>
            <person name="Blanc-Mathieu R."/>
            <person name="Endo H."/>
            <person name="Kuwata A."/>
            <person name="Ogata H."/>
        </authorList>
    </citation>
    <scope>NUCLEOTIDE SEQUENCE [LARGE SCALE GENOMIC DNA]</scope>
</reference>
<dbReference type="Proteomes" id="UP001165065">
    <property type="component" value="Unassembled WGS sequence"/>
</dbReference>